<dbReference type="Proteomes" id="UP000053244">
    <property type="component" value="Unassembled WGS sequence"/>
</dbReference>
<keyword evidence="2" id="KW-0812">Transmembrane</keyword>
<feature type="region of interest" description="Disordered" evidence="1">
    <location>
        <begin position="1"/>
        <end position="49"/>
    </location>
</feature>
<protein>
    <submittedName>
        <fullName evidence="3">Uncharacterized protein</fullName>
    </submittedName>
</protein>
<keyword evidence="2" id="KW-0472">Membrane</keyword>
<sequence length="344" mass="35356">MDPMPGWRVERKPRTASRFVPDAPASSPLMPPHSQGAERRTERRAGRTGSRWALRALVISGLAGAAWLLTGAAAYAAGPDSEPDSGFQFGTMSDDAEPATGNEYVVSELLKAAVQPLESVPETQRVLTFPTGSDGVPPETVDEDEPAIDVELFDEVRRPATAPLRTSGGDADDQERAEPESDTPDAVPVTVVPAGVPKALVADAVTERIAAELPEHPAASGTGGAAARSSIRVSRAPAGHSPVRRAKAHSRSHAHRHAPAARPVASVAIRETVPDGDGPAPARMNLGAVSGVPAGGPGASTESGSSAVLPGGIVNGPVACHRCPVAPDVDARRHDAEAPTVSPD</sequence>
<keyword evidence="2" id="KW-1133">Transmembrane helix</keyword>
<name>A0A101JGP1_9ACTN</name>
<evidence type="ECO:0000313" key="4">
    <source>
        <dbReference type="Proteomes" id="UP000053244"/>
    </source>
</evidence>
<feature type="compositionally biased region" description="Low complexity" evidence="1">
    <location>
        <begin position="225"/>
        <end position="238"/>
    </location>
</feature>
<evidence type="ECO:0000256" key="1">
    <source>
        <dbReference type="SAM" id="MobiDB-lite"/>
    </source>
</evidence>
<dbReference type="EMBL" id="LLZH01000306">
    <property type="protein sequence ID" value="KUL26478.1"/>
    <property type="molecule type" value="Genomic_DNA"/>
</dbReference>
<gene>
    <name evidence="3" type="ORF">ADL15_37945</name>
</gene>
<organism evidence="3 4">
    <name type="scientific">Actinoplanes awajinensis subsp. mycoplanecinus</name>
    <dbReference type="NCBI Taxonomy" id="135947"/>
    <lineage>
        <taxon>Bacteria</taxon>
        <taxon>Bacillati</taxon>
        <taxon>Actinomycetota</taxon>
        <taxon>Actinomycetes</taxon>
        <taxon>Micromonosporales</taxon>
        <taxon>Micromonosporaceae</taxon>
        <taxon>Actinoplanes</taxon>
    </lineage>
</organism>
<feature type="region of interest" description="Disordered" evidence="1">
    <location>
        <begin position="152"/>
        <end position="190"/>
    </location>
</feature>
<reference evidence="3 4" key="1">
    <citation type="submission" date="2015-10" db="EMBL/GenBank/DDBJ databases">
        <authorList>
            <person name="Gilbert D.G."/>
        </authorList>
    </citation>
    <scope>NUCLEOTIDE SEQUENCE [LARGE SCALE GENOMIC DNA]</scope>
    <source>
        <strain evidence="3 4">NRRL B-16712</strain>
    </source>
</reference>
<feature type="compositionally biased region" description="Basic residues" evidence="1">
    <location>
        <begin position="242"/>
        <end position="259"/>
    </location>
</feature>
<keyword evidence="4" id="KW-1185">Reference proteome</keyword>
<dbReference type="AlphaFoldDB" id="A0A101JGP1"/>
<accession>A0A101JGP1</accession>
<proteinExistence type="predicted"/>
<comment type="caution">
    <text evidence="3">The sequence shown here is derived from an EMBL/GenBank/DDBJ whole genome shotgun (WGS) entry which is preliminary data.</text>
</comment>
<evidence type="ECO:0000313" key="3">
    <source>
        <dbReference type="EMBL" id="KUL26478.1"/>
    </source>
</evidence>
<evidence type="ECO:0000256" key="2">
    <source>
        <dbReference type="SAM" id="Phobius"/>
    </source>
</evidence>
<feature type="region of interest" description="Disordered" evidence="1">
    <location>
        <begin position="213"/>
        <end position="263"/>
    </location>
</feature>
<feature type="compositionally biased region" description="Basic and acidic residues" evidence="1">
    <location>
        <begin position="36"/>
        <end position="45"/>
    </location>
</feature>
<feature type="transmembrane region" description="Helical" evidence="2">
    <location>
        <begin position="52"/>
        <end position="77"/>
    </location>
</feature>